<reference evidence="2 3" key="1">
    <citation type="submission" date="2017-12" db="EMBL/GenBank/DDBJ databases">
        <title>Sequencing, de novo assembly and annotation of complete genome of a new Thraustochytrid species, strain FCC1311.</title>
        <authorList>
            <person name="Sedici K."/>
            <person name="Godart F."/>
            <person name="Aiese Cigliano R."/>
            <person name="Sanseverino W."/>
            <person name="Barakat M."/>
            <person name="Ortet P."/>
            <person name="Marechal E."/>
            <person name="Cagnac O."/>
            <person name="Amato A."/>
        </authorList>
    </citation>
    <scope>NUCLEOTIDE SEQUENCE [LARGE SCALE GENOMIC DNA]</scope>
</reference>
<accession>A0A2R5FL06</accession>
<dbReference type="EMBL" id="BEYU01001906">
    <property type="protein sequence ID" value="GBG16334.1"/>
    <property type="molecule type" value="Genomic_DNA"/>
</dbReference>
<evidence type="ECO:0000256" key="1">
    <source>
        <dbReference type="SAM" id="MobiDB-lite"/>
    </source>
</evidence>
<keyword evidence="3" id="KW-1185">Reference proteome</keyword>
<feature type="region of interest" description="Disordered" evidence="1">
    <location>
        <begin position="1"/>
        <end position="33"/>
    </location>
</feature>
<organism evidence="2 3">
    <name type="scientific">Hondaea fermentalgiana</name>
    <dbReference type="NCBI Taxonomy" id="2315210"/>
    <lineage>
        <taxon>Eukaryota</taxon>
        <taxon>Sar</taxon>
        <taxon>Stramenopiles</taxon>
        <taxon>Bigyra</taxon>
        <taxon>Labyrinthulomycetes</taxon>
        <taxon>Thraustochytrida</taxon>
        <taxon>Thraustochytriidae</taxon>
        <taxon>Hondaea</taxon>
    </lineage>
</organism>
<evidence type="ECO:0000313" key="2">
    <source>
        <dbReference type="EMBL" id="GBG16334.1"/>
    </source>
</evidence>
<proteinExistence type="predicted"/>
<comment type="caution">
    <text evidence="2">The sequence shown here is derived from an EMBL/GenBank/DDBJ whole genome shotgun (WGS) entry which is preliminary data.</text>
</comment>
<evidence type="ECO:0000313" key="3">
    <source>
        <dbReference type="Proteomes" id="UP000241890"/>
    </source>
</evidence>
<dbReference type="Proteomes" id="UP000241890">
    <property type="component" value="Unassembled WGS sequence"/>
</dbReference>
<feature type="non-terminal residue" evidence="2">
    <location>
        <position position="1"/>
    </location>
</feature>
<sequence>AASGASKKVTLSAPRKSRRSAASDATQAIQRQHRESQALETEFLVSELDGCFTPKAKPKARQVYAAFGWSEGVLGSIGAESKRTDPNALHELSDKNWEVMIRTLMKAFDRLAEIICPADPAELKRRTRAKLDGEVPRHNLARDLVGILQRAPRTNVDSRAVRAILCKEVTLKDIRAFLPADSKLRLNPRTYTKARNDFKVLQDGGSLVPAHIRRSRF</sequence>
<name>A0A2R5FL06_9STRA</name>
<dbReference type="InParanoid" id="A0A2R5FL06"/>
<gene>
    <name evidence="2" type="ORF">FCC1311_118092</name>
</gene>
<dbReference type="AlphaFoldDB" id="A0A2R5FL06"/>
<feature type="non-terminal residue" evidence="2">
    <location>
        <position position="217"/>
    </location>
</feature>
<protein>
    <submittedName>
        <fullName evidence="2">Uncharacterized protein</fullName>
    </submittedName>
</protein>